<evidence type="ECO:0000256" key="1">
    <source>
        <dbReference type="ARBA" id="ARBA00022630"/>
    </source>
</evidence>
<protein>
    <submittedName>
        <fullName evidence="6">NAD(P)/FAD-dependent oxidoreductase</fullName>
    </submittedName>
</protein>
<dbReference type="Proteomes" id="UP000616346">
    <property type="component" value="Unassembled WGS sequence"/>
</dbReference>
<dbReference type="EMBL" id="JACSPQ010000001">
    <property type="protein sequence ID" value="MBD8000894.1"/>
    <property type="molecule type" value="Genomic_DNA"/>
</dbReference>
<evidence type="ECO:0000256" key="3">
    <source>
        <dbReference type="ARBA" id="ARBA00022827"/>
    </source>
</evidence>
<dbReference type="PANTHER" id="PTHR46091">
    <property type="entry name" value="BLR7054 PROTEIN"/>
    <property type="match status" value="1"/>
</dbReference>
<evidence type="ECO:0000256" key="5">
    <source>
        <dbReference type="ARBA" id="ARBA00023027"/>
    </source>
</evidence>
<keyword evidence="1" id="KW-0285">Flavoprotein</keyword>
<evidence type="ECO:0000313" key="7">
    <source>
        <dbReference type="Proteomes" id="UP000616346"/>
    </source>
</evidence>
<reference evidence="6 7" key="1">
    <citation type="submission" date="2020-08" db="EMBL/GenBank/DDBJ databases">
        <title>A Genomic Blueprint of the Chicken Gut Microbiome.</title>
        <authorList>
            <person name="Gilroy R."/>
            <person name="Ravi A."/>
            <person name="Getino M."/>
            <person name="Pursley I."/>
            <person name="Horton D.L."/>
            <person name="Alikhan N.-F."/>
            <person name="Baker D."/>
            <person name="Gharbi K."/>
            <person name="Hall N."/>
            <person name="Watson M."/>
            <person name="Adriaenssens E.M."/>
            <person name="Foster-Nyarko E."/>
            <person name="Jarju S."/>
            <person name="Secka A."/>
            <person name="Antonio M."/>
            <person name="Oren A."/>
            <person name="Chaudhuri R."/>
            <person name="La Ragione R.M."/>
            <person name="Hildebrand F."/>
            <person name="Pallen M.J."/>
        </authorList>
    </citation>
    <scope>NUCLEOTIDE SEQUENCE [LARGE SCALE GENOMIC DNA]</scope>
    <source>
        <strain evidence="6 7">Sa1YUN3</strain>
    </source>
</reference>
<accession>A0ABR8V809</accession>
<proteinExistence type="predicted"/>
<keyword evidence="4" id="KW-0521">NADP</keyword>
<keyword evidence="7" id="KW-1185">Reference proteome</keyword>
<keyword evidence="5" id="KW-0520">NAD</keyword>
<dbReference type="Pfam" id="PF13450">
    <property type="entry name" value="NAD_binding_8"/>
    <property type="match status" value="1"/>
</dbReference>
<dbReference type="RefSeq" id="WP_122296069.1">
    <property type="nucleotide sequence ID" value="NZ_JACSPQ010000001.1"/>
</dbReference>
<dbReference type="Gene3D" id="3.50.50.60">
    <property type="entry name" value="FAD/NAD(P)-binding domain"/>
    <property type="match status" value="2"/>
</dbReference>
<name>A0ABR8V809_9BACT</name>
<dbReference type="PANTHER" id="PTHR46091:SF3">
    <property type="entry name" value="AMINE OXIDASE DOMAIN-CONTAINING PROTEIN"/>
    <property type="match status" value="1"/>
</dbReference>
<evidence type="ECO:0000256" key="2">
    <source>
        <dbReference type="ARBA" id="ARBA00022729"/>
    </source>
</evidence>
<organism evidence="6 7">
    <name type="scientific">Phocaeicola faecium</name>
    <dbReference type="NCBI Taxonomy" id="2762213"/>
    <lineage>
        <taxon>Bacteria</taxon>
        <taxon>Pseudomonadati</taxon>
        <taxon>Bacteroidota</taxon>
        <taxon>Bacteroidia</taxon>
        <taxon>Bacteroidales</taxon>
        <taxon>Bacteroidaceae</taxon>
        <taxon>Phocaeicola</taxon>
    </lineage>
</organism>
<gene>
    <name evidence="6" type="ORF">H9626_01445</name>
</gene>
<dbReference type="InterPro" id="IPR036188">
    <property type="entry name" value="FAD/NAD-bd_sf"/>
</dbReference>
<keyword evidence="3" id="KW-0274">FAD</keyword>
<dbReference type="SUPFAM" id="SSF51905">
    <property type="entry name" value="FAD/NAD(P)-binding domain"/>
    <property type="match status" value="1"/>
</dbReference>
<sequence length="497" mass="55600">MDKFDVVIIGGGLGGLSCGAILSKEGLSVCILEQQKHIGGCLQSFKRKGYSLDTGMHYVGSLSEGDTMYQYFKYFGILDKIRYQKLDTDGFDVINLGKGKEYSHAIGYDRFIDTLSQSFPEEREAISEYVSILQRIGQNIKPDILKKGHISSGGEEYMGISAYQTIDKLFKSELLKNVIAGNIPLYGYDKNKSSLYEHGMIHNSNIEGAYRFVGNTQHVADAFCDVIKANGGQVICDAEVTGIDVEGGKINSVEINNETIIETKNVISAIHPVITMSLLRNNTVIKKAFMTRVNSLENSFGLFTTYLLLKPNTFKYINRNYYLYNSPDVWNKFADYKSCNIPVILFSCQNNGDSEYASVITLMTPMDFSSISKWEGSKVGQRPAEYIEFKERYTNAMIEFVSKYFHGLKSCIQYIYSTTPLSYKDYNSMPQGSAYGIIKDFNNPMITHLSPRTKINNLYLTGQNLNVHGCLGTTVSAAVTCSEIIGKEYLAKKIGNE</sequence>
<keyword evidence="2" id="KW-0732">Signal</keyword>
<dbReference type="InterPro" id="IPR052206">
    <property type="entry name" value="Retinol_saturase"/>
</dbReference>
<comment type="caution">
    <text evidence="6">The sequence shown here is derived from an EMBL/GenBank/DDBJ whole genome shotgun (WGS) entry which is preliminary data.</text>
</comment>
<dbReference type="PROSITE" id="PS51257">
    <property type="entry name" value="PROKAR_LIPOPROTEIN"/>
    <property type="match status" value="1"/>
</dbReference>
<evidence type="ECO:0000313" key="6">
    <source>
        <dbReference type="EMBL" id="MBD8000894.1"/>
    </source>
</evidence>
<evidence type="ECO:0000256" key="4">
    <source>
        <dbReference type="ARBA" id="ARBA00022857"/>
    </source>
</evidence>